<dbReference type="Proteomes" id="UP000028702">
    <property type="component" value="Unassembled WGS sequence"/>
</dbReference>
<protein>
    <submittedName>
        <fullName evidence="2">Cytochrome c oxidase, subunit III</fullName>
    </submittedName>
</protein>
<organism evidence="2 3">
    <name type="scientific">Tepidicaulis marinus</name>
    <dbReference type="NCBI Taxonomy" id="1333998"/>
    <lineage>
        <taxon>Bacteria</taxon>
        <taxon>Pseudomonadati</taxon>
        <taxon>Pseudomonadota</taxon>
        <taxon>Alphaproteobacteria</taxon>
        <taxon>Hyphomicrobiales</taxon>
        <taxon>Parvibaculaceae</taxon>
        <taxon>Tepidicaulis</taxon>
    </lineage>
</organism>
<comment type="caution">
    <text evidence="2">The sequence shown here is derived from an EMBL/GenBank/DDBJ whole genome shotgun (WGS) entry which is preliminary data.</text>
</comment>
<dbReference type="STRING" id="1333998.M2A_1518"/>
<gene>
    <name evidence="2" type="ORF">M2A_1518</name>
</gene>
<reference evidence="2 3" key="1">
    <citation type="submission" date="2014-07" db="EMBL/GenBank/DDBJ databases">
        <title>Tepidicaulis marinum gen. nov., sp. nov., a novel marine bacterium denitrifying nitrate to nitrous oxide strictly under microaerobic conditions.</title>
        <authorList>
            <person name="Takeuchi M."/>
            <person name="Yamagishi T."/>
            <person name="Kamagata Y."/>
            <person name="Oshima K."/>
            <person name="Hattori M."/>
            <person name="Katayama T."/>
            <person name="Hanada S."/>
            <person name="Tamaki H."/>
            <person name="Marumo K."/>
            <person name="Maeda H."/>
            <person name="Nedachi M."/>
            <person name="Iwasaki W."/>
            <person name="Suwa Y."/>
            <person name="Sakata S."/>
        </authorList>
    </citation>
    <scope>NUCLEOTIDE SEQUENCE [LARGE SCALE GENOMIC DNA]</scope>
    <source>
        <strain evidence="2 3">MA2</strain>
    </source>
</reference>
<keyword evidence="3" id="KW-1185">Reference proteome</keyword>
<dbReference type="RefSeq" id="WP_045445254.1">
    <property type="nucleotide sequence ID" value="NZ_BBIO01000006.1"/>
</dbReference>
<dbReference type="EMBL" id="BBIO01000006">
    <property type="protein sequence ID" value="GAK45019.1"/>
    <property type="molecule type" value="Genomic_DNA"/>
</dbReference>
<keyword evidence="1" id="KW-0472">Membrane</keyword>
<dbReference type="InterPro" id="IPR009325">
    <property type="entry name" value="DUF983"/>
</dbReference>
<feature type="transmembrane region" description="Helical" evidence="1">
    <location>
        <begin position="82"/>
        <end position="101"/>
    </location>
</feature>
<keyword evidence="1" id="KW-1133">Transmembrane helix</keyword>
<dbReference type="AlphaFoldDB" id="A0A081BAF1"/>
<accession>A0A081BAF1</accession>
<feature type="transmembrane region" description="Helical" evidence="1">
    <location>
        <begin position="56"/>
        <end position="76"/>
    </location>
</feature>
<proteinExistence type="predicted"/>
<dbReference type="Pfam" id="PF06170">
    <property type="entry name" value="DUF983"/>
    <property type="match status" value="1"/>
</dbReference>
<name>A0A081BAF1_9HYPH</name>
<evidence type="ECO:0000313" key="3">
    <source>
        <dbReference type="Proteomes" id="UP000028702"/>
    </source>
</evidence>
<evidence type="ECO:0000313" key="2">
    <source>
        <dbReference type="EMBL" id="GAK45019.1"/>
    </source>
</evidence>
<dbReference type="eggNOG" id="COG5349">
    <property type="taxonomic scope" value="Bacteria"/>
</dbReference>
<keyword evidence="1" id="KW-0812">Transmembrane</keyword>
<sequence>MDERYFPPQSSLGLALRGKCPRCGHGKLYKSYLKLADKCDYCGLDLAKMDSGDGPAVFIILIAGFLIVGGALFVEVSYQPPYWVHGVLWGTLGILIPLLLLQPFKTWLIAQQYKHKAQEGRLDR</sequence>
<evidence type="ECO:0000256" key="1">
    <source>
        <dbReference type="SAM" id="Phobius"/>
    </source>
</evidence>